<dbReference type="PROSITE" id="PS50181">
    <property type="entry name" value="FBOX"/>
    <property type="match status" value="1"/>
</dbReference>
<feature type="domain" description="F-box" evidence="1">
    <location>
        <begin position="1"/>
        <end position="35"/>
    </location>
</feature>
<dbReference type="EMBL" id="MU863654">
    <property type="protein sequence ID" value="KAK4098913.1"/>
    <property type="molecule type" value="Genomic_DNA"/>
</dbReference>
<keyword evidence="3" id="KW-1185">Reference proteome</keyword>
<dbReference type="Proteomes" id="UP001305647">
    <property type="component" value="Unassembled WGS sequence"/>
</dbReference>
<dbReference type="Pfam" id="PF00646">
    <property type="entry name" value="F-box"/>
    <property type="match status" value="1"/>
</dbReference>
<dbReference type="AlphaFoldDB" id="A0AAN6PW65"/>
<feature type="non-terminal residue" evidence="2">
    <location>
        <position position="129"/>
    </location>
</feature>
<name>A0AAN6PW65_9PEZI</name>
<sequence>LLNLPGEIQNKALDELEPFGLLQLRATCHHFRTIVPLLGIDELVMAETNQTALERDLYACCLCLRLRHSTHFADNMMWKAKKNSEGESVNRFCIPCGLRPPPGKNGYPKGILLTRNGLWFVICRHCAGL</sequence>
<reference evidence="2" key="2">
    <citation type="submission" date="2023-05" db="EMBL/GenBank/DDBJ databases">
        <authorList>
            <consortium name="Lawrence Berkeley National Laboratory"/>
            <person name="Steindorff A."/>
            <person name="Hensen N."/>
            <person name="Bonometti L."/>
            <person name="Westerberg I."/>
            <person name="Brannstrom I.O."/>
            <person name="Guillou S."/>
            <person name="Cros-Aarteil S."/>
            <person name="Calhoun S."/>
            <person name="Haridas S."/>
            <person name="Kuo A."/>
            <person name="Mondo S."/>
            <person name="Pangilinan J."/>
            <person name="Riley R."/>
            <person name="Labutti K."/>
            <person name="Andreopoulos B."/>
            <person name="Lipzen A."/>
            <person name="Chen C."/>
            <person name="Yanf M."/>
            <person name="Daum C."/>
            <person name="Ng V."/>
            <person name="Clum A."/>
            <person name="Ohm R."/>
            <person name="Martin F."/>
            <person name="Silar P."/>
            <person name="Natvig D."/>
            <person name="Lalanne C."/>
            <person name="Gautier V."/>
            <person name="Ament-Velasquez S.L."/>
            <person name="Kruys A."/>
            <person name="Hutchinson M.I."/>
            <person name="Powell A.J."/>
            <person name="Barry K."/>
            <person name="Miller A.N."/>
            <person name="Grigoriev I.V."/>
            <person name="Debuchy R."/>
            <person name="Gladieux P."/>
            <person name="Thoren M.H."/>
            <person name="Johannesson H."/>
        </authorList>
    </citation>
    <scope>NUCLEOTIDE SEQUENCE</scope>
    <source>
        <strain evidence="2">CBS 757.83</strain>
    </source>
</reference>
<evidence type="ECO:0000313" key="3">
    <source>
        <dbReference type="Proteomes" id="UP001305647"/>
    </source>
</evidence>
<evidence type="ECO:0000313" key="2">
    <source>
        <dbReference type="EMBL" id="KAK4098913.1"/>
    </source>
</evidence>
<evidence type="ECO:0000259" key="1">
    <source>
        <dbReference type="PROSITE" id="PS50181"/>
    </source>
</evidence>
<feature type="non-terminal residue" evidence="2">
    <location>
        <position position="1"/>
    </location>
</feature>
<proteinExistence type="predicted"/>
<protein>
    <recommendedName>
        <fullName evidence="1">F-box domain-containing protein</fullName>
    </recommendedName>
</protein>
<reference evidence="2" key="1">
    <citation type="journal article" date="2023" name="Mol. Phylogenet. Evol.">
        <title>Genome-scale phylogeny and comparative genomics of the fungal order Sordariales.</title>
        <authorList>
            <person name="Hensen N."/>
            <person name="Bonometti L."/>
            <person name="Westerberg I."/>
            <person name="Brannstrom I.O."/>
            <person name="Guillou S."/>
            <person name="Cros-Aarteil S."/>
            <person name="Calhoun S."/>
            <person name="Haridas S."/>
            <person name="Kuo A."/>
            <person name="Mondo S."/>
            <person name="Pangilinan J."/>
            <person name="Riley R."/>
            <person name="LaButti K."/>
            <person name="Andreopoulos B."/>
            <person name="Lipzen A."/>
            <person name="Chen C."/>
            <person name="Yan M."/>
            <person name="Daum C."/>
            <person name="Ng V."/>
            <person name="Clum A."/>
            <person name="Steindorff A."/>
            <person name="Ohm R.A."/>
            <person name="Martin F."/>
            <person name="Silar P."/>
            <person name="Natvig D.O."/>
            <person name="Lalanne C."/>
            <person name="Gautier V."/>
            <person name="Ament-Velasquez S.L."/>
            <person name="Kruys A."/>
            <person name="Hutchinson M.I."/>
            <person name="Powell A.J."/>
            <person name="Barry K."/>
            <person name="Miller A.N."/>
            <person name="Grigoriev I.V."/>
            <person name="Debuchy R."/>
            <person name="Gladieux P."/>
            <person name="Hiltunen Thoren M."/>
            <person name="Johannesson H."/>
        </authorList>
    </citation>
    <scope>NUCLEOTIDE SEQUENCE</scope>
    <source>
        <strain evidence="2">CBS 757.83</strain>
    </source>
</reference>
<dbReference type="InterPro" id="IPR001810">
    <property type="entry name" value="F-box_dom"/>
</dbReference>
<gene>
    <name evidence="2" type="ORF">N658DRAFT_390285</name>
</gene>
<comment type="caution">
    <text evidence="2">The sequence shown here is derived from an EMBL/GenBank/DDBJ whole genome shotgun (WGS) entry which is preliminary data.</text>
</comment>
<accession>A0AAN6PW65</accession>
<organism evidence="2 3">
    <name type="scientific">Parathielavia hyrcaniae</name>
    <dbReference type="NCBI Taxonomy" id="113614"/>
    <lineage>
        <taxon>Eukaryota</taxon>
        <taxon>Fungi</taxon>
        <taxon>Dikarya</taxon>
        <taxon>Ascomycota</taxon>
        <taxon>Pezizomycotina</taxon>
        <taxon>Sordariomycetes</taxon>
        <taxon>Sordariomycetidae</taxon>
        <taxon>Sordariales</taxon>
        <taxon>Chaetomiaceae</taxon>
        <taxon>Parathielavia</taxon>
    </lineage>
</organism>